<proteinExistence type="predicted"/>
<gene>
    <name evidence="1" type="ORF">H8D96_18665</name>
</gene>
<dbReference type="AlphaFoldDB" id="A0A8J6TU88"/>
<evidence type="ECO:0000313" key="2">
    <source>
        <dbReference type="Proteomes" id="UP000605201"/>
    </source>
</evidence>
<dbReference type="EMBL" id="JACNIG010000358">
    <property type="protein sequence ID" value="MBC8433940.1"/>
    <property type="molecule type" value="Genomic_DNA"/>
</dbReference>
<accession>A0A8J6TU88</accession>
<sequence>MTDYRKLLVGELKAAIRIYDQLNEKKKARAFDAVSEVNRIRHRIYDKAAGLGYVKLCMDSIPVCKGECCKWHFPKNLSRPDLFITLCSITMAEQTALTDQLALNNGKYQCPVLRENGCLLSFDSRPLVCSNAYPCFAGASYHEFLKKQRKKINVQHLLLKEILKKEM</sequence>
<dbReference type="Proteomes" id="UP000605201">
    <property type="component" value="Unassembled WGS sequence"/>
</dbReference>
<protein>
    <submittedName>
        <fullName evidence="1">Uncharacterized protein</fullName>
    </submittedName>
</protein>
<organism evidence="1 2">
    <name type="scientific">Candidatus Desulfatibia vada</name>
    <dbReference type="NCBI Taxonomy" id="2841696"/>
    <lineage>
        <taxon>Bacteria</taxon>
        <taxon>Pseudomonadati</taxon>
        <taxon>Thermodesulfobacteriota</taxon>
        <taxon>Desulfobacteria</taxon>
        <taxon>Desulfobacterales</taxon>
        <taxon>Desulfobacterales incertae sedis</taxon>
        <taxon>Candidatus Desulfatibia</taxon>
    </lineage>
</organism>
<comment type="caution">
    <text evidence="1">The sequence shown here is derived from an EMBL/GenBank/DDBJ whole genome shotgun (WGS) entry which is preliminary data.</text>
</comment>
<name>A0A8J6TU88_9BACT</name>
<reference evidence="1 2" key="1">
    <citation type="submission" date="2020-08" db="EMBL/GenBank/DDBJ databases">
        <title>Bridging the membrane lipid divide: bacteria of the FCB group superphylum have the potential to synthesize archaeal ether lipids.</title>
        <authorList>
            <person name="Villanueva L."/>
            <person name="Von Meijenfeldt F.A.B."/>
            <person name="Westbye A.B."/>
            <person name="Yadav S."/>
            <person name="Hopmans E.C."/>
            <person name="Dutilh B.E."/>
            <person name="Sinninghe Damste J.S."/>
        </authorList>
    </citation>
    <scope>NUCLEOTIDE SEQUENCE [LARGE SCALE GENOMIC DNA]</scope>
    <source>
        <strain evidence="1">NIOZ-UU17</strain>
    </source>
</reference>
<evidence type="ECO:0000313" key="1">
    <source>
        <dbReference type="EMBL" id="MBC8433940.1"/>
    </source>
</evidence>